<comment type="similarity">
    <text evidence="1">Belongs to the actin family.</text>
</comment>
<dbReference type="PANTHER" id="PTHR11937">
    <property type="entry name" value="ACTIN"/>
    <property type="match status" value="1"/>
</dbReference>
<dbReference type="Gene3D" id="1.20.1280.50">
    <property type="match status" value="1"/>
</dbReference>
<keyword evidence="4" id="KW-1185">Reference proteome</keyword>
<dbReference type="SMART" id="SM00268">
    <property type="entry name" value="ACTIN"/>
    <property type="match status" value="1"/>
</dbReference>
<gene>
    <name evidence="3" type="ORF">M0R45_017716</name>
</gene>
<dbReference type="SMART" id="SM00256">
    <property type="entry name" value="FBOX"/>
    <property type="match status" value="1"/>
</dbReference>
<evidence type="ECO:0000313" key="3">
    <source>
        <dbReference type="EMBL" id="KAK9941089.1"/>
    </source>
</evidence>
<name>A0AAW1XWZ0_RUBAR</name>
<reference evidence="3 4" key="1">
    <citation type="journal article" date="2023" name="G3 (Bethesda)">
        <title>A chromosome-length genome assembly and annotation of blackberry (Rubus argutus, cv. 'Hillquist').</title>
        <authorList>
            <person name="Bruna T."/>
            <person name="Aryal R."/>
            <person name="Dudchenko O."/>
            <person name="Sargent D.J."/>
            <person name="Mead D."/>
            <person name="Buti M."/>
            <person name="Cavallini A."/>
            <person name="Hytonen T."/>
            <person name="Andres J."/>
            <person name="Pham M."/>
            <person name="Weisz D."/>
            <person name="Mascagni F."/>
            <person name="Usai G."/>
            <person name="Natali L."/>
            <person name="Bassil N."/>
            <person name="Fernandez G.E."/>
            <person name="Lomsadze A."/>
            <person name="Armour M."/>
            <person name="Olukolu B."/>
            <person name="Poorten T."/>
            <person name="Britton C."/>
            <person name="Davik J."/>
            <person name="Ashrafi H."/>
            <person name="Aiden E.L."/>
            <person name="Borodovsky M."/>
            <person name="Worthington M."/>
        </authorList>
    </citation>
    <scope>NUCLEOTIDE SEQUENCE [LARGE SCALE GENOMIC DNA]</scope>
    <source>
        <strain evidence="3">PI 553951</strain>
    </source>
</reference>
<evidence type="ECO:0000313" key="4">
    <source>
        <dbReference type="Proteomes" id="UP001457282"/>
    </source>
</evidence>
<dbReference type="InterPro" id="IPR001810">
    <property type="entry name" value="F-box_dom"/>
</dbReference>
<organism evidence="3 4">
    <name type="scientific">Rubus argutus</name>
    <name type="common">Southern blackberry</name>
    <dbReference type="NCBI Taxonomy" id="59490"/>
    <lineage>
        <taxon>Eukaryota</taxon>
        <taxon>Viridiplantae</taxon>
        <taxon>Streptophyta</taxon>
        <taxon>Embryophyta</taxon>
        <taxon>Tracheophyta</taxon>
        <taxon>Spermatophyta</taxon>
        <taxon>Magnoliopsida</taxon>
        <taxon>eudicotyledons</taxon>
        <taxon>Gunneridae</taxon>
        <taxon>Pentapetalae</taxon>
        <taxon>rosids</taxon>
        <taxon>fabids</taxon>
        <taxon>Rosales</taxon>
        <taxon>Rosaceae</taxon>
        <taxon>Rosoideae</taxon>
        <taxon>Rosoideae incertae sedis</taxon>
        <taxon>Rubus</taxon>
    </lineage>
</organism>
<dbReference type="CDD" id="cd13396">
    <property type="entry name" value="ASKHA_NBD_AtArp8-like"/>
    <property type="match status" value="1"/>
</dbReference>
<dbReference type="Pfam" id="PF00646">
    <property type="entry name" value="F-box"/>
    <property type="match status" value="1"/>
</dbReference>
<protein>
    <recommendedName>
        <fullName evidence="2">F-box domain-containing protein</fullName>
    </recommendedName>
</protein>
<dbReference type="Gene3D" id="3.30.420.40">
    <property type="match status" value="2"/>
</dbReference>
<dbReference type="Proteomes" id="UP001457282">
    <property type="component" value="Unassembled WGS sequence"/>
</dbReference>
<dbReference type="SUPFAM" id="SSF81383">
    <property type="entry name" value="F-box domain"/>
    <property type="match status" value="1"/>
</dbReference>
<feature type="domain" description="F-box" evidence="2">
    <location>
        <begin position="34"/>
        <end position="80"/>
    </location>
</feature>
<dbReference type="InterPro" id="IPR043129">
    <property type="entry name" value="ATPase_NBD"/>
</dbReference>
<dbReference type="EMBL" id="JBEDUW010000003">
    <property type="protein sequence ID" value="KAK9941089.1"/>
    <property type="molecule type" value="Genomic_DNA"/>
</dbReference>
<dbReference type="Gene3D" id="3.90.640.10">
    <property type="entry name" value="Actin, Chain A, domain 4"/>
    <property type="match status" value="1"/>
</dbReference>
<dbReference type="PROSITE" id="PS50181">
    <property type="entry name" value="FBOX"/>
    <property type="match status" value="1"/>
</dbReference>
<dbReference type="SUPFAM" id="SSF53067">
    <property type="entry name" value="Actin-like ATPase domain"/>
    <property type="match status" value="2"/>
</dbReference>
<proteinExistence type="inferred from homology"/>
<evidence type="ECO:0000259" key="2">
    <source>
        <dbReference type="PROSITE" id="PS50181"/>
    </source>
</evidence>
<dbReference type="InterPro" id="IPR004000">
    <property type="entry name" value="Actin"/>
</dbReference>
<dbReference type="AlphaFoldDB" id="A0AAW1XWZ0"/>
<evidence type="ECO:0000256" key="1">
    <source>
        <dbReference type="RuleBase" id="RU000487"/>
    </source>
</evidence>
<accession>A0AAW1XWZ0</accession>
<sequence>MATLIRKVWESVSSRKHSSSESSFSSSSTTASFLGAFDPIPTDVLMQILRLVGPKEAAKLSVLCKAWRSLVADNELWIFFLRNHKLKGPYWDSILFSETHLRSGHPIQPFWGQMPPLPFMSIYGQRLQVPGAIIIDGGSGYCKFGWSRDACPSGRSPTFLEFGNVESPIYSRLCHSFGTIYSRMQVKPYFQPVVVSIPICHYDDTESAKASREQLKEAIHRVLFDMNVPAVCAINQASLALYAARRTSGIVVNIGFQVTSIVPILNGKVMRKVGVEVVSLGAVKLTGFLRELMQQNNINFESMYTIRSIKEKLCYVAADYEVELSKNTQASFGARGVGWFTISNERFQTGEILFQPRLAGMQTMGLHQAVALCMDHCHSAELTDDDSWFKTVVLAGGSACLPGLAGRLEKELHGLLPSSVSNGITVIPPPFGADTAWFGAKLISNLSTFPGPWCITKKQFQQKSKVRR</sequence>
<dbReference type="CDD" id="cd22156">
    <property type="entry name" value="F-box_AtARP8-like"/>
    <property type="match status" value="1"/>
</dbReference>
<dbReference type="InterPro" id="IPR036047">
    <property type="entry name" value="F-box-like_dom_sf"/>
</dbReference>
<comment type="caution">
    <text evidence="3">The sequence shown here is derived from an EMBL/GenBank/DDBJ whole genome shotgun (WGS) entry which is preliminary data.</text>
</comment>
<dbReference type="Pfam" id="PF00022">
    <property type="entry name" value="Actin"/>
    <property type="match status" value="1"/>
</dbReference>